<keyword evidence="2" id="KW-1185">Reference proteome</keyword>
<sequence length="59" mass="6473">MYVSQSYSCALTHAGRLGQTIEHMFETLEELPEQFPPLNSVPDGPLFRIIGGGLARAIL</sequence>
<reference evidence="1 2" key="1">
    <citation type="submission" date="2019-10" db="EMBL/GenBank/DDBJ databases">
        <title>Whole genome shotgun sequence of Acrocarpospora corrugata NBRC 13972.</title>
        <authorList>
            <person name="Ichikawa N."/>
            <person name="Kimura A."/>
            <person name="Kitahashi Y."/>
            <person name="Komaki H."/>
            <person name="Oguchi A."/>
        </authorList>
    </citation>
    <scope>NUCLEOTIDE SEQUENCE [LARGE SCALE GENOMIC DNA]</scope>
    <source>
        <strain evidence="1 2">NBRC 13972</strain>
    </source>
</reference>
<dbReference type="Proteomes" id="UP000334990">
    <property type="component" value="Unassembled WGS sequence"/>
</dbReference>
<protein>
    <submittedName>
        <fullName evidence="1">Uncharacterized protein</fullName>
    </submittedName>
</protein>
<accession>A0A5M3WCC0</accession>
<organism evidence="1 2">
    <name type="scientific">Acrocarpospora corrugata</name>
    <dbReference type="NCBI Taxonomy" id="35763"/>
    <lineage>
        <taxon>Bacteria</taxon>
        <taxon>Bacillati</taxon>
        <taxon>Actinomycetota</taxon>
        <taxon>Actinomycetes</taxon>
        <taxon>Streptosporangiales</taxon>
        <taxon>Streptosporangiaceae</taxon>
        <taxon>Acrocarpospora</taxon>
    </lineage>
</organism>
<gene>
    <name evidence="1" type="ORF">Acor_67890</name>
</gene>
<evidence type="ECO:0000313" key="2">
    <source>
        <dbReference type="Proteomes" id="UP000334990"/>
    </source>
</evidence>
<name>A0A5M3WCC0_9ACTN</name>
<dbReference type="AlphaFoldDB" id="A0A5M3WCC0"/>
<proteinExistence type="predicted"/>
<dbReference type="EMBL" id="BLAD01000086">
    <property type="protein sequence ID" value="GES04721.1"/>
    <property type="molecule type" value="Genomic_DNA"/>
</dbReference>
<comment type="caution">
    <text evidence="1">The sequence shown here is derived from an EMBL/GenBank/DDBJ whole genome shotgun (WGS) entry which is preliminary data.</text>
</comment>
<evidence type="ECO:0000313" key="1">
    <source>
        <dbReference type="EMBL" id="GES04721.1"/>
    </source>
</evidence>